<evidence type="ECO:0000256" key="3">
    <source>
        <dbReference type="ARBA" id="ARBA00008200"/>
    </source>
</evidence>
<feature type="transmembrane region" description="Helical" evidence="19">
    <location>
        <begin position="389"/>
        <end position="410"/>
    </location>
</feature>
<comment type="subcellular location">
    <subcellularLocation>
        <location evidence="2 19">Plastid</location>
        <location evidence="2 19">Chloroplast thylakoid membrane</location>
        <topology evidence="2 19">Multi-pass membrane protein</topology>
    </subcellularLocation>
</comment>
<dbReference type="GO" id="GO:0009535">
    <property type="term" value="C:chloroplast thylakoid membrane"/>
    <property type="evidence" value="ECO:0007669"/>
    <property type="project" value="UniProtKB-SubCell"/>
</dbReference>
<feature type="transmembrane region" description="Helical" evidence="19">
    <location>
        <begin position="138"/>
        <end position="159"/>
    </location>
</feature>
<feature type="transmembrane region" description="Helical" evidence="19">
    <location>
        <begin position="85"/>
        <end position="103"/>
    </location>
</feature>
<feature type="domain" description="NADH:quinone oxidoreductase/Mrp antiporter transmembrane" evidence="20">
    <location>
        <begin position="134"/>
        <end position="435"/>
    </location>
</feature>
<sequence length="692" mass="78118">AWIIPFLSLPVPILIGLGLLLIPTATKSIRRIWAFPSILLLSISMIYCLNLSIQQINGSFIYQYLWSWTINNDFSLEFGYLIDPLTSIMSVLITTVGITVLIYSDNYMSHDEGYLRFFAYLNLFNTSMLGLVTSSNLIQIYIFWEIVGMCSYLLIGFWFTRPLATNACQKAFVTNRVGDFGLLLGILGFYWITGTFEFRDLFEITNNLIHNNEVDSLFTTLCAFLLLVGAIAKSAQFPLHIWLPDAMEGPTPISALIHAATMVAAGIFLVARLFPLFLITPYIMHIISLLGVITLLLGATLALAQKDIKRSLAYSTMSQLGYIILALGIGSYRAALFHLITHAYSKALLFLGSGSIIHSMEPILGYSPDKSQNMVLMGGLTKYIPITRNAFLLGTLSLCGIPPLACFWSKDEILNDSWLHSQIFGIIAYFTAGLTAFYMFRVYLLTFDGYLRVHFQGYSSTKTSLSCSMSLWGKSTSNRSNTNTNSILSTINKNEKVFFFSKDRKNNVRNRMHSFNTFLGNKYTSMYPHELDNTMLFPLLLLVLFTAFIGSIGIHFDERGIDLDVLSKWLTSSTSPFVENSNYSIISYEFLQNAIISVSIVTLGLGISYLFYGSIYSFFKNLYLINSFLKRGIKRNFLDQIKNAIYNWSYNRGYIDILYNNIFILGIRGLSKFTEFFDRRIIDGIPNGIGVT</sequence>
<feature type="domain" description="NADH-Ubiquinone oxidoreductase (complex I) chain 5 N-terminal" evidence="21">
    <location>
        <begin position="68"/>
        <end position="118"/>
    </location>
</feature>
<comment type="catalytic activity">
    <reaction evidence="18 19">
        <text>a plastoquinone + NADH + (n+1) H(+)(in) = a plastoquinol + NAD(+) + n H(+)(out)</text>
        <dbReference type="Rhea" id="RHEA:42608"/>
        <dbReference type="Rhea" id="RHEA-COMP:9561"/>
        <dbReference type="Rhea" id="RHEA-COMP:9562"/>
        <dbReference type="ChEBI" id="CHEBI:15378"/>
        <dbReference type="ChEBI" id="CHEBI:17757"/>
        <dbReference type="ChEBI" id="CHEBI:57540"/>
        <dbReference type="ChEBI" id="CHEBI:57945"/>
        <dbReference type="ChEBI" id="CHEBI:62192"/>
    </reaction>
</comment>
<evidence type="ECO:0000313" key="23">
    <source>
        <dbReference type="EMBL" id="CAQ53896.1"/>
    </source>
</evidence>
<evidence type="ECO:0000256" key="6">
    <source>
        <dbReference type="ARBA" id="ARBA00022448"/>
    </source>
</evidence>
<dbReference type="PRINTS" id="PR01434">
    <property type="entry name" value="NADHDHGNASE5"/>
</dbReference>
<evidence type="ECO:0000256" key="15">
    <source>
        <dbReference type="ARBA" id="ARBA00023078"/>
    </source>
</evidence>
<dbReference type="InterPro" id="IPR002128">
    <property type="entry name" value="NADH_UbQ_OxRdtase_chlpt_su5_C"/>
</dbReference>
<geneLocation type="chloroplast" evidence="23"/>
<feature type="transmembrane region" description="Helical" evidence="19">
    <location>
        <begin position="6"/>
        <end position="26"/>
    </location>
</feature>
<keyword evidence="19 23" id="KW-0934">Plastid</keyword>
<keyword evidence="6 19" id="KW-0813">Transport</keyword>
<dbReference type="GO" id="GO:0042773">
    <property type="term" value="P:ATP synthesis coupled electron transport"/>
    <property type="evidence" value="ECO:0007669"/>
    <property type="project" value="InterPro"/>
</dbReference>
<dbReference type="Pfam" id="PF00361">
    <property type="entry name" value="Proton_antipo_M"/>
    <property type="match status" value="1"/>
</dbReference>
<evidence type="ECO:0000256" key="4">
    <source>
        <dbReference type="ARBA" id="ARBA00011199"/>
    </source>
</evidence>
<dbReference type="GO" id="GO:0003954">
    <property type="term" value="F:NADH dehydrogenase activity"/>
    <property type="evidence" value="ECO:0007669"/>
    <property type="project" value="TreeGrafter"/>
</dbReference>
<keyword evidence="9 19" id="KW-0874">Quinone</keyword>
<feature type="transmembrane region" description="Helical" evidence="19">
    <location>
        <begin position="282"/>
        <end position="304"/>
    </location>
</feature>
<comment type="function">
    <text evidence="1 19">NDH shuttles electrons from NAD(P)H:plastoquinone, via FMN and iron-sulfur (Fe-S) centers, to quinones in the photosynthetic chain and possibly in a chloroplast respiratory chain. The immediate electron acceptor for the enzyme in this species is believed to be plastoquinone. Couples the redox reaction to proton translocation, and thus conserves the redox energy in a proton gradient.</text>
</comment>
<feature type="transmembrane region" description="Helical" evidence="19">
    <location>
        <begin position="320"/>
        <end position="341"/>
    </location>
</feature>
<feature type="transmembrane region" description="Helical" evidence="19">
    <location>
        <begin position="115"/>
        <end position="132"/>
    </location>
</feature>
<evidence type="ECO:0000256" key="14">
    <source>
        <dbReference type="ARBA" id="ARBA00023027"/>
    </source>
</evidence>
<evidence type="ECO:0000256" key="19">
    <source>
        <dbReference type="RuleBase" id="RU364062"/>
    </source>
</evidence>
<dbReference type="EC" id="7.1.1.-" evidence="19"/>
<protein>
    <recommendedName>
        <fullName evidence="5 19">NAD(P)H-quinone oxidoreductase subunit 5, chloroplastic</fullName>
        <ecNumber evidence="19">7.1.1.-</ecNumber>
    </recommendedName>
    <alternativeName>
        <fullName evidence="19">NADH-plastoquinone oxidoreductase subunit 5</fullName>
    </alternativeName>
</protein>
<evidence type="ECO:0000256" key="1">
    <source>
        <dbReference type="ARBA" id="ARBA00004059"/>
    </source>
</evidence>
<reference evidence="23" key="1">
    <citation type="submission" date="2008-05" db="EMBL/GenBank/DDBJ databases">
        <title>C4 photosynthesis evolved in grasses via parallel adaptive genetic changes.</title>
        <authorList>
            <person name="Christin P.A."/>
            <person name="Salamin N."/>
            <person name="Savolainen V."/>
            <person name="Duvall M.R."/>
            <person name="Besnard G."/>
        </authorList>
    </citation>
    <scope>NUCLEOTIDE SEQUENCE</scope>
</reference>
<accession>D5SHG4</accession>
<gene>
    <name evidence="19 23" type="primary">ndhF</name>
</gene>
<dbReference type="EMBL" id="AM999963">
    <property type="protein sequence ID" value="CAQ53896.1"/>
    <property type="molecule type" value="Genomic_DNA"/>
</dbReference>
<keyword evidence="12" id="KW-1278">Translocase</keyword>
<keyword evidence="14 19" id="KW-0520">NAD</keyword>
<dbReference type="GO" id="GO:0048038">
    <property type="term" value="F:quinone binding"/>
    <property type="evidence" value="ECO:0007669"/>
    <property type="project" value="UniProtKB-KW"/>
</dbReference>
<comment type="caution">
    <text evidence="19">Lacks conserved residue(s) required for the propagation of feature annotation.</text>
</comment>
<proteinExistence type="inferred from homology"/>
<dbReference type="Pfam" id="PF01010">
    <property type="entry name" value="Proton_antipo_C"/>
    <property type="match status" value="1"/>
</dbReference>
<dbReference type="PANTHER" id="PTHR42829">
    <property type="entry name" value="NADH-UBIQUINONE OXIDOREDUCTASE CHAIN 5"/>
    <property type="match status" value="1"/>
</dbReference>
<dbReference type="AlphaFoldDB" id="D5SHG4"/>
<feature type="non-terminal residue" evidence="23">
    <location>
        <position position="1"/>
    </location>
</feature>
<dbReference type="InterPro" id="IPR003945">
    <property type="entry name" value="NU5C-like"/>
</dbReference>
<name>D5SHG4_9POAL</name>
<dbReference type="NCBIfam" id="NF005141">
    <property type="entry name" value="PRK06590.1"/>
    <property type="match status" value="1"/>
</dbReference>
<keyword evidence="8 19" id="KW-0812">Transmembrane</keyword>
<feature type="transmembrane region" description="Helical" evidence="19">
    <location>
        <begin position="255"/>
        <end position="276"/>
    </location>
</feature>
<keyword evidence="7 19" id="KW-0150">Chloroplast</keyword>
<dbReference type="NCBIfam" id="TIGR01974">
    <property type="entry name" value="NDH_I_L"/>
    <property type="match status" value="1"/>
</dbReference>
<evidence type="ECO:0000259" key="22">
    <source>
        <dbReference type="Pfam" id="PF01010"/>
    </source>
</evidence>
<dbReference type="PANTHER" id="PTHR42829:SF2">
    <property type="entry name" value="NADH-UBIQUINONE OXIDOREDUCTASE CHAIN 5"/>
    <property type="match status" value="1"/>
</dbReference>
<comment type="subunit">
    <text evidence="4 19">NDH is composed of at least 16 different subunits, 5 of which are encoded in the nucleus.</text>
</comment>
<comment type="catalytic activity">
    <reaction evidence="17 19">
        <text>a plastoquinone + NADPH + (n+1) H(+)(in) = a plastoquinol + NADP(+) + n H(+)(out)</text>
        <dbReference type="Rhea" id="RHEA:42612"/>
        <dbReference type="Rhea" id="RHEA-COMP:9561"/>
        <dbReference type="Rhea" id="RHEA-COMP:9562"/>
        <dbReference type="ChEBI" id="CHEBI:15378"/>
        <dbReference type="ChEBI" id="CHEBI:17757"/>
        <dbReference type="ChEBI" id="CHEBI:57783"/>
        <dbReference type="ChEBI" id="CHEBI:58349"/>
        <dbReference type="ChEBI" id="CHEBI:62192"/>
    </reaction>
</comment>
<organism evidence="23">
    <name type="scientific">Schoenus nigricans</name>
    <dbReference type="NCBI Taxonomy" id="76506"/>
    <lineage>
        <taxon>Eukaryota</taxon>
        <taxon>Viridiplantae</taxon>
        <taxon>Streptophyta</taxon>
        <taxon>Embryophyta</taxon>
        <taxon>Tracheophyta</taxon>
        <taxon>Spermatophyta</taxon>
        <taxon>Magnoliopsida</taxon>
        <taxon>Liliopsida</taxon>
        <taxon>Poales</taxon>
        <taxon>Cyperaceae</taxon>
        <taxon>Cyperoideae</taxon>
        <taxon>Schoeneae</taxon>
        <taxon>Schoenus</taxon>
    </lineage>
</organism>
<feature type="domain" description="NADH:ubiquinone/plastoquinone oxidoreductase chloroplast chain 5 C-terminal" evidence="22">
    <location>
        <begin position="441"/>
        <end position="678"/>
    </location>
</feature>
<dbReference type="Pfam" id="PF00662">
    <property type="entry name" value="Proton_antipo_N"/>
    <property type="match status" value="1"/>
</dbReference>
<feature type="transmembrane region" description="Helical" evidence="19">
    <location>
        <begin position="590"/>
        <end position="612"/>
    </location>
</feature>
<dbReference type="GO" id="GO:0008137">
    <property type="term" value="F:NADH dehydrogenase (ubiquinone) activity"/>
    <property type="evidence" value="ECO:0007669"/>
    <property type="project" value="InterPro"/>
</dbReference>
<evidence type="ECO:0000256" key="5">
    <source>
        <dbReference type="ARBA" id="ARBA00018648"/>
    </source>
</evidence>
<dbReference type="InterPro" id="IPR018393">
    <property type="entry name" value="NADHpl_OxRdtase_5_subgr"/>
</dbReference>
<evidence type="ECO:0000259" key="21">
    <source>
        <dbReference type="Pfam" id="PF00662"/>
    </source>
</evidence>
<evidence type="ECO:0000256" key="18">
    <source>
        <dbReference type="ARBA" id="ARBA00048026"/>
    </source>
</evidence>
<dbReference type="GO" id="GO:0015990">
    <property type="term" value="P:electron transport coupled proton transport"/>
    <property type="evidence" value="ECO:0007669"/>
    <property type="project" value="TreeGrafter"/>
</dbReference>
<keyword evidence="15 19" id="KW-0793">Thylakoid</keyword>
<evidence type="ECO:0000256" key="11">
    <source>
        <dbReference type="ARBA" id="ARBA00022957"/>
    </source>
</evidence>
<keyword evidence="13 19" id="KW-1133">Transmembrane helix</keyword>
<evidence type="ECO:0000256" key="10">
    <source>
        <dbReference type="ARBA" id="ARBA00022857"/>
    </source>
</evidence>
<evidence type="ECO:0000256" key="16">
    <source>
        <dbReference type="ARBA" id="ARBA00023136"/>
    </source>
</evidence>
<keyword evidence="16 19" id="KW-0472">Membrane</keyword>
<feature type="transmembrane region" description="Helical" evidence="19">
    <location>
        <begin position="535"/>
        <end position="556"/>
    </location>
</feature>
<dbReference type="InterPro" id="IPR001516">
    <property type="entry name" value="Proton_antipo_N"/>
</dbReference>
<feature type="transmembrane region" description="Helical" evidence="19">
    <location>
        <begin position="422"/>
        <end position="444"/>
    </location>
</feature>
<feature type="transmembrane region" description="Helical" evidence="19">
    <location>
        <begin position="180"/>
        <end position="198"/>
    </location>
</feature>
<evidence type="ECO:0000256" key="17">
    <source>
        <dbReference type="ARBA" id="ARBA00047726"/>
    </source>
</evidence>
<feature type="non-terminal residue" evidence="23">
    <location>
        <position position="692"/>
    </location>
</feature>
<evidence type="ECO:0000256" key="12">
    <source>
        <dbReference type="ARBA" id="ARBA00022967"/>
    </source>
</evidence>
<dbReference type="InterPro" id="IPR001750">
    <property type="entry name" value="ND/Mrp_TM"/>
</dbReference>
<evidence type="ECO:0000256" key="8">
    <source>
        <dbReference type="ARBA" id="ARBA00022692"/>
    </source>
</evidence>
<feature type="transmembrane region" description="Helical" evidence="19">
    <location>
        <begin position="38"/>
        <end position="65"/>
    </location>
</feature>
<evidence type="ECO:0000259" key="20">
    <source>
        <dbReference type="Pfam" id="PF00361"/>
    </source>
</evidence>
<evidence type="ECO:0000256" key="9">
    <source>
        <dbReference type="ARBA" id="ARBA00022719"/>
    </source>
</evidence>
<comment type="similarity">
    <text evidence="3 19">Belongs to the complex I subunit 5 family.</text>
</comment>
<keyword evidence="11 19" id="KW-0618">Plastoquinone</keyword>
<keyword evidence="10 19" id="KW-0521">NADP</keyword>
<dbReference type="PRINTS" id="PR01435">
    <property type="entry name" value="NPOXDRDTASE5"/>
</dbReference>
<evidence type="ECO:0000256" key="2">
    <source>
        <dbReference type="ARBA" id="ARBA00004454"/>
    </source>
</evidence>
<evidence type="ECO:0000256" key="7">
    <source>
        <dbReference type="ARBA" id="ARBA00022528"/>
    </source>
</evidence>
<evidence type="ECO:0000256" key="13">
    <source>
        <dbReference type="ARBA" id="ARBA00022989"/>
    </source>
</evidence>